<dbReference type="InterPro" id="IPR036866">
    <property type="entry name" value="RibonucZ/Hydroxyglut_hydro"/>
</dbReference>
<evidence type="ECO:0000256" key="1">
    <source>
        <dbReference type="ARBA" id="ARBA00001947"/>
    </source>
</evidence>
<evidence type="ECO:0000256" key="8">
    <source>
        <dbReference type="ARBA" id="ARBA00022833"/>
    </source>
</evidence>
<name>A0ABQ8UFC7_9EUKA</name>
<evidence type="ECO:0000256" key="4">
    <source>
        <dbReference type="ARBA" id="ARBA00022722"/>
    </source>
</evidence>
<keyword evidence="5" id="KW-0479">Metal-binding</keyword>
<dbReference type="SUPFAM" id="SSF56281">
    <property type="entry name" value="Metallo-hydrolase/oxidoreductase"/>
    <property type="match status" value="1"/>
</dbReference>
<sequence length="287" mass="31452">MHLRFFGTSSAVPTLNRNTSSCALMTDENRVWLFDCGEGTQRQFLAYPAFRWEQIDVIFITHLHGDHIYGLFGLLSSMALFRSTLPDGGGRVELVGPKGIKDLIDHVGRETEMRLTFPLAIHELGEQPEVLTVADGPLQLPLRDGYSVKAFPIPHRLRSYGFVVESRPKPGDFDVKKANALGVPFGPMWGKLKPDQVLGPATSKKLCFLGDCTDGAVAFEGATFAHELADKARSHGHSTARMAGAFAKRIGAQLLVLNHFRSAPHEAQAECPGTRVLAVRDGEDVSF</sequence>
<comment type="cofactor">
    <cofactor evidence="1">
        <name>Zn(2+)</name>
        <dbReference type="ChEBI" id="CHEBI:29105"/>
    </cofactor>
</comment>
<keyword evidence="3" id="KW-0819">tRNA processing</keyword>
<comment type="subunit">
    <text evidence="2">Homodimer.</text>
</comment>
<evidence type="ECO:0000256" key="5">
    <source>
        <dbReference type="ARBA" id="ARBA00022723"/>
    </source>
</evidence>
<gene>
    <name evidence="9" type="ORF">PAPYR_6477</name>
</gene>
<dbReference type="EMBL" id="JAPMOS010000037">
    <property type="protein sequence ID" value="KAJ4457946.1"/>
    <property type="molecule type" value="Genomic_DNA"/>
</dbReference>
<keyword evidence="6" id="KW-0255">Endonuclease</keyword>
<dbReference type="InterPro" id="IPR013471">
    <property type="entry name" value="RNase_Z/BN"/>
</dbReference>
<evidence type="ECO:0000256" key="7">
    <source>
        <dbReference type="ARBA" id="ARBA00022801"/>
    </source>
</evidence>
<keyword evidence="4" id="KW-0540">Nuclease</keyword>
<keyword evidence="10" id="KW-1185">Reference proteome</keyword>
<dbReference type="CDD" id="cd07717">
    <property type="entry name" value="RNaseZ_ZiPD-like_MBL-fold"/>
    <property type="match status" value="1"/>
</dbReference>
<accession>A0ABQ8UFC7</accession>
<organism evidence="9 10">
    <name type="scientific">Paratrimastix pyriformis</name>
    <dbReference type="NCBI Taxonomy" id="342808"/>
    <lineage>
        <taxon>Eukaryota</taxon>
        <taxon>Metamonada</taxon>
        <taxon>Preaxostyla</taxon>
        <taxon>Paratrimastigidae</taxon>
        <taxon>Paratrimastix</taxon>
    </lineage>
</organism>
<evidence type="ECO:0000313" key="10">
    <source>
        <dbReference type="Proteomes" id="UP001141327"/>
    </source>
</evidence>
<dbReference type="Pfam" id="PF23023">
    <property type="entry name" value="Anti-Pycsar_Apyc1"/>
    <property type="match status" value="1"/>
</dbReference>
<evidence type="ECO:0000313" key="9">
    <source>
        <dbReference type="EMBL" id="KAJ4457946.1"/>
    </source>
</evidence>
<dbReference type="Proteomes" id="UP001141327">
    <property type="component" value="Unassembled WGS sequence"/>
</dbReference>
<dbReference type="Gene3D" id="3.60.15.10">
    <property type="entry name" value="Ribonuclease Z/Hydroxyacylglutathione hydrolase-like"/>
    <property type="match status" value="1"/>
</dbReference>
<comment type="caution">
    <text evidence="9">The sequence shown here is derived from an EMBL/GenBank/DDBJ whole genome shotgun (WGS) entry which is preliminary data.</text>
</comment>
<dbReference type="HAMAP" id="MF_01818">
    <property type="entry name" value="RNase_Z_BN"/>
    <property type="match status" value="1"/>
</dbReference>
<dbReference type="PANTHER" id="PTHR46018:SF2">
    <property type="entry name" value="ZINC PHOSPHODIESTERASE ELAC PROTEIN 1"/>
    <property type="match status" value="1"/>
</dbReference>
<reference evidence="9" key="1">
    <citation type="journal article" date="2022" name="bioRxiv">
        <title>Genomics of Preaxostyla Flagellates Illuminates Evolutionary Transitions and the Path Towards Mitochondrial Loss.</title>
        <authorList>
            <person name="Novak L.V.F."/>
            <person name="Treitli S.C."/>
            <person name="Pyrih J."/>
            <person name="Halakuc P."/>
            <person name="Pipaliya S.V."/>
            <person name="Vacek V."/>
            <person name="Brzon O."/>
            <person name="Soukal P."/>
            <person name="Eme L."/>
            <person name="Dacks J.B."/>
            <person name="Karnkowska A."/>
            <person name="Elias M."/>
            <person name="Hampl V."/>
        </authorList>
    </citation>
    <scope>NUCLEOTIDE SEQUENCE</scope>
    <source>
        <strain evidence="9">RCP-MX</strain>
    </source>
</reference>
<evidence type="ECO:0000256" key="2">
    <source>
        <dbReference type="ARBA" id="ARBA00011738"/>
    </source>
</evidence>
<keyword evidence="7" id="KW-0378">Hydrolase</keyword>
<dbReference type="PANTHER" id="PTHR46018">
    <property type="entry name" value="ZINC PHOSPHODIESTERASE ELAC PROTEIN 1"/>
    <property type="match status" value="1"/>
</dbReference>
<keyword evidence="8" id="KW-0862">Zinc</keyword>
<proteinExistence type="inferred from homology"/>
<evidence type="ECO:0000256" key="3">
    <source>
        <dbReference type="ARBA" id="ARBA00022694"/>
    </source>
</evidence>
<protein>
    <submittedName>
        <fullName evidence="9">B12 binding domain protein</fullName>
    </submittedName>
</protein>
<evidence type="ECO:0000256" key="6">
    <source>
        <dbReference type="ARBA" id="ARBA00022759"/>
    </source>
</evidence>